<dbReference type="RefSeq" id="WP_238282115.1">
    <property type="nucleotide sequence ID" value="NZ_BPQL01000153.1"/>
</dbReference>
<evidence type="ECO:0008006" key="4">
    <source>
        <dbReference type="Google" id="ProtNLM"/>
    </source>
</evidence>
<dbReference type="InterPro" id="IPR018777">
    <property type="entry name" value="Replication_initiator_prot_A"/>
</dbReference>
<dbReference type="EMBL" id="JBEPMM010000021">
    <property type="protein sequence ID" value="MET3695047.1"/>
    <property type="molecule type" value="Genomic_DNA"/>
</dbReference>
<name>A0ABV2LCK1_9HYPH</name>
<evidence type="ECO:0000313" key="3">
    <source>
        <dbReference type="Proteomes" id="UP001549145"/>
    </source>
</evidence>
<sequence length="387" mass="41961">MSGRPKQLGDLLGDLDPNLAKAFEGLGREVLADAERQQAATERTGAGAQKRQEASGGASGGPAAQIQAPPLETAPKAASGQSGEPESPSQALTQQIDLFIATGRAAAPKDELATMEHPVYAIEDGDQRILTYEHNGVTLEVTPSVKGRATIHDKDIVLTCVSKVVDAVNRGEPVSRTVSIKAHDVLTFTNRSTSGRGYDLLEQALERLVGTRIKTSIATGKPARRRTKGFGLIDAWETITRGPNNRLEELRITLSAFTFDAAMALEVLSIDQDYFKLRKATEKRLYELARKHCGDQGRWKVGLDLLQKKVGSRQPLFKFRATVRGIGEAGSLPGYHLVFLHSDDSVVFYGRSEGGLAVMESDLVTLPKLKPKGARRKSVRRPVTKGD</sequence>
<gene>
    <name evidence="2" type="ORF">ABID43_004612</name>
</gene>
<proteinExistence type="predicted"/>
<accession>A0ABV2LCK1</accession>
<organism evidence="2 3">
    <name type="scientific">Methylobacterium goesingense</name>
    <dbReference type="NCBI Taxonomy" id="243690"/>
    <lineage>
        <taxon>Bacteria</taxon>
        <taxon>Pseudomonadati</taxon>
        <taxon>Pseudomonadota</taxon>
        <taxon>Alphaproteobacteria</taxon>
        <taxon>Hyphomicrobiales</taxon>
        <taxon>Methylobacteriaceae</taxon>
        <taxon>Methylobacterium</taxon>
    </lineage>
</organism>
<dbReference type="Proteomes" id="UP001549145">
    <property type="component" value="Unassembled WGS sequence"/>
</dbReference>
<feature type="region of interest" description="Disordered" evidence="1">
    <location>
        <begin position="33"/>
        <end position="67"/>
    </location>
</feature>
<reference evidence="2 3" key="1">
    <citation type="submission" date="2024-06" db="EMBL/GenBank/DDBJ databases">
        <title>Genomic Encyclopedia of Type Strains, Phase IV (KMG-IV): sequencing the most valuable type-strain genomes for metagenomic binning, comparative biology and taxonomic classification.</title>
        <authorList>
            <person name="Goeker M."/>
        </authorList>
    </citation>
    <scope>NUCLEOTIDE SEQUENCE [LARGE SCALE GENOMIC DNA]</scope>
    <source>
        <strain evidence="2 3">DSM 21331</strain>
    </source>
</reference>
<comment type="caution">
    <text evidence="2">The sequence shown here is derived from an EMBL/GenBank/DDBJ whole genome shotgun (WGS) entry which is preliminary data.</text>
</comment>
<protein>
    <recommendedName>
        <fullName evidence="4">Replication initiator protein A</fullName>
    </recommendedName>
</protein>
<keyword evidence="3" id="KW-1185">Reference proteome</keyword>
<evidence type="ECO:0000256" key="1">
    <source>
        <dbReference type="SAM" id="MobiDB-lite"/>
    </source>
</evidence>
<dbReference type="Pfam" id="PF10134">
    <property type="entry name" value="RPA"/>
    <property type="match status" value="1"/>
</dbReference>
<evidence type="ECO:0000313" key="2">
    <source>
        <dbReference type="EMBL" id="MET3695047.1"/>
    </source>
</evidence>